<name>A0ABP9KHM9_9ACTN</name>
<dbReference type="PROSITE" id="PS51257">
    <property type="entry name" value="PROKAR_LIPOPROTEIN"/>
    <property type="match status" value="1"/>
</dbReference>
<proteinExistence type="predicted"/>
<dbReference type="Proteomes" id="UP001500124">
    <property type="component" value="Unassembled WGS sequence"/>
</dbReference>
<evidence type="ECO:0000313" key="2">
    <source>
        <dbReference type="Proteomes" id="UP001500124"/>
    </source>
</evidence>
<accession>A0ABP9KHM9</accession>
<sequence>MTELSFRTVPGPGFVAGCTVTTWVEVSAQVGRIAYLLIGHAPPRRPGETASSVEDGLLGMIGAMRLRPAADRVPDVGARLLLRGAYVALDYGHPQFHMRIPAPGGEWLSYLTRGGQVCVTIGLDPIPPGAGPDAVGAYLDRIAATGRAYMGATTLRGR</sequence>
<dbReference type="RefSeq" id="WP_345668714.1">
    <property type="nucleotide sequence ID" value="NZ_BAABKC010000044.1"/>
</dbReference>
<organism evidence="1 2">
    <name type="scientific">Streptomyces similanensis</name>
    <dbReference type="NCBI Taxonomy" id="1274988"/>
    <lineage>
        <taxon>Bacteria</taxon>
        <taxon>Bacillati</taxon>
        <taxon>Actinomycetota</taxon>
        <taxon>Actinomycetes</taxon>
        <taxon>Kitasatosporales</taxon>
        <taxon>Streptomycetaceae</taxon>
        <taxon>Streptomyces</taxon>
    </lineage>
</organism>
<reference evidence="2" key="1">
    <citation type="journal article" date="2019" name="Int. J. Syst. Evol. Microbiol.">
        <title>The Global Catalogue of Microorganisms (GCM) 10K type strain sequencing project: providing services to taxonomists for standard genome sequencing and annotation.</title>
        <authorList>
            <consortium name="The Broad Institute Genomics Platform"/>
            <consortium name="The Broad Institute Genome Sequencing Center for Infectious Disease"/>
            <person name="Wu L."/>
            <person name="Ma J."/>
        </authorList>
    </citation>
    <scope>NUCLEOTIDE SEQUENCE [LARGE SCALE GENOMIC DNA]</scope>
    <source>
        <strain evidence="2">JCM 18410</strain>
    </source>
</reference>
<keyword evidence="2" id="KW-1185">Reference proteome</keyword>
<evidence type="ECO:0000313" key="1">
    <source>
        <dbReference type="EMBL" id="GAA5056513.1"/>
    </source>
</evidence>
<dbReference type="EMBL" id="BAABKC010000044">
    <property type="protein sequence ID" value="GAA5056513.1"/>
    <property type="molecule type" value="Genomic_DNA"/>
</dbReference>
<comment type="caution">
    <text evidence="1">The sequence shown here is derived from an EMBL/GenBank/DDBJ whole genome shotgun (WGS) entry which is preliminary data.</text>
</comment>
<protein>
    <submittedName>
        <fullName evidence="1">Uncharacterized protein</fullName>
    </submittedName>
</protein>
<gene>
    <name evidence="1" type="ORF">GCM10023336_29380</name>
</gene>